<dbReference type="InterPro" id="IPR017871">
    <property type="entry name" value="ABC_transporter-like_CS"/>
</dbReference>
<dbReference type="OrthoDB" id="9804819at2"/>
<organism evidence="6 7">
    <name type="scientific">Granulicatella elegans ATCC 700633</name>
    <dbReference type="NCBI Taxonomy" id="626369"/>
    <lineage>
        <taxon>Bacteria</taxon>
        <taxon>Bacillati</taxon>
        <taxon>Bacillota</taxon>
        <taxon>Bacilli</taxon>
        <taxon>Lactobacillales</taxon>
        <taxon>Carnobacteriaceae</taxon>
        <taxon>Granulicatella</taxon>
    </lineage>
</organism>
<keyword evidence="2" id="KW-0813">Transport</keyword>
<dbReference type="InterPro" id="IPR027417">
    <property type="entry name" value="P-loop_NTPase"/>
</dbReference>
<dbReference type="STRING" id="626369.HMPREF0446_00202"/>
<protein>
    <recommendedName>
        <fullName evidence="5">ABC transporter domain-containing protein</fullName>
    </recommendedName>
</protein>
<dbReference type="PANTHER" id="PTHR43335:SF4">
    <property type="entry name" value="ABC TRANSPORTER, ATP-BINDING PROTEIN"/>
    <property type="match status" value="1"/>
</dbReference>
<evidence type="ECO:0000256" key="3">
    <source>
        <dbReference type="ARBA" id="ARBA00022741"/>
    </source>
</evidence>
<dbReference type="PANTHER" id="PTHR43335">
    <property type="entry name" value="ABC TRANSPORTER, ATP-BINDING PROTEIN"/>
    <property type="match status" value="1"/>
</dbReference>
<dbReference type="InterPro" id="IPR003593">
    <property type="entry name" value="AAA+_ATPase"/>
</dbReference>
<evidence type="ECO:0000313" key="7">
    <source>
        <dbReference type="Proteomes" id="UP000002939"/>
    </source>
</evidence>
<reference evidence="6" key="1">
    <citation type="submission" date="2009-09" db="EMBL/GenBank/DDBJ databases">
        <authorList>
            <consortium name="The Broad Institute Genome Sequencing Platform"/>
            <person name="Ward D."/>
            <person name="Feldgarden M."/>
            <person name="Earl A."/>
            <person name="Young S.K."/>
            <person name="Zeng Q."/>
            <person name="Koehrsen M."/>
            <person name="Alvarado L."/>
            <person name="Berlin A."/>
            <person name="Bochicchio J."/>
            <person name="Borenstein D."/>
            <person name="Chapman S.B."/>
            <person name="Chen Z."/>
            <person name="Engels R."/>
            <person name="Freedman E."/>
            <person name="Gellesch M."/>
            <person name="Goldberg J."/>
            <person name="Griggs A."/>
            <person name="Gujja S."/>
            <person name="Heilman E."/>
            <person name="Heiman D."/>
            <person name="Hepburn T."/>
            <person name="Howarth C."/>
            <person name="Jen D."/>
            <person name="Larson L."/>
            <person name="Lewis B."/>
            <person name="Mehta T."/>
            <person name="Park D."/>
            <person name="Pearson M."/>
            <person name="Roberts A."/>
            <person name="Saif S."/>
            <person name="Shea T."/>
            <person name="Shenoy N."/>
            <person name="Sisk P."/>
            <person name="Stolte C."/>
            <person name="Sykes S."/>
            <person name="Thomson T."/>
            <person name="Walk T."/>
            <person name="White J."/>
            <person name="Yandava C."/>
            <person name="Sibley C.D."/>
            <person name="Field T.R."/>
            <person name="Grinwis M."/>
            <person name="Eshaghurshan C.S."/>
            <person name="Surette M.G."/>
            <person name="Haas B."/>
            <person name="Nusbaum C."/>
            <person name="Birren B."/>
        </authorList>
    </citation>
    <scope>NUCLEOTIDE SEQUENCE [LARGE SCALE GENOMIC DNA]</scope>
    <source>
        <strain evidence="6">ATCC 700633</strain>
    </source>
</reference>
<evidence type="ECO:0000256" key="2">
    <source>
        <dbReference type="ARBA" id="ARBA00022448"/>
    </source>
</evidence>
<keyword evidence="4" id="KW-0067">ATP-binding</keyword>
<name>D0BJR7_9LACT</name>
<dbReference type="Pfam" id="PF00005">
    <property type="entry name" value="ABC_tran"/>
    <property type="match status" value="1"/>
</dbReference>
<dbReference type="HOGENOM" id="CLU_000604_1_2_9"/>
<dbReference type="AlphaFoldDB" id="D0BJR7"/>
<dbReference type="GO" id="GO:0016887">
    <property type="term" value="F:ATP hydrolysis activity"/>
    <property type="evidence" value="ECO:0007669"/>
    <property type="project" value="InterPro"/>
</dbReference>
<keyword evidence="7" id="KW-1185">Reference proteome</keyword>
<evidence type="ECO:0000256" key="1">
    <source>
        <dbReference type="ARBA" id="ARBA00005417"/>
    </source>
</evidence>
<evidence type="ECO:0000313" key="6">
    <source>
        <dbReference type="EMBL" id="EEW93320.1"/>
    </source>
</evidence>
<accession>D0BJR7</accession>
<evidence type="ECO:0000259" key="5">
    <source>
        <dbReference type="PROSITE" id="PS50893"/>
    </source>
</evidence>
<dbReference type="PROSITE" id="PS50893">
    <property type="entry name" value="ABC_TRANSPORTER_2"/>
    <property type="match status" value="1"/>
</dbReference>
<dbReference type="eggNOG" id="COG1131">
    <property type="taxonomic scope" value="Bacteria"/>
</dbReference>
<dbReference type="Gene3D" id="3.40.50.300">
    <property type="entry name" value="P-loop containing nucleotide triphosphate hydrolases"/>
    <property type="match status" value="1"/>
</dbReference>
<keyword evidence="3" id="KW-0547">Nucleotide-binding</keyword>
<comment type="similarity">
    <text evidence="1">Belongs to the ABC transporter superfamily.</text>
</comment>
<dbReference type="SMART" id="SM00382">
    <property type="entry name" value="AAA"/>
    <property type="match status" value="1"/>
</dbReference>
<gene>
    <name evidence="6" type="ORF">HMPREF0446_00202</name>
</gene>
<dbReference type="RefSeq" id="WP_006702477.1">
    <property type="nucleotide sequence ID" value="NZ_KI391971.1"/>
</dbReference>
<proteinExistence type="inferred from homology"/>
<sequence>MSQPLIEVKNIHKRYAKYHALDNVSFNIYEGRICGLIGENGAGKTTLIRIISGLIKQDSGEIVGLKGCKLSSIVEAPALHLNLSAYDNLHYQLLLCGENPSHEKIEEVLNLVGLADVDSKKKAKDFSLGMRQRLAIGLAIIDSPKLLILDEPINGLDPKGIKDIRDILATLKNDFNITILISSHILSELDLIADDYVIMSKGKVIQEDSKLAILSSLAKKIIVSTATNQTAIEILTSNDCQCTLLPDKIEVNHTSLTINQMIDLLRENQIEIFEIYKEQVSFEEYYFNLVEGR</sequence>
<feature type="domain" description="ABC transporter" evidence="5">
    <location>
        <begin position="6"/>
        <end position="226"/>
    </location>
</feature>
<dbReference type="Proteomes" id="UP000002939">
    <property type="component" value="Unassembled WGS sequence"/>
</dbReference>
<dbReference type="InterPro" id="IPR003439">
    <property type="entry name" value="ABC_transporter-like_ATP-bd"/>
</dbReference>
<dbReference type="EMBL" id="ACRF02000014">
    <property type="protein sequence ID" value="EEW93320.1"/>
    <property type="molecule type" value="Genomic_DNA"/>
</dbReference>
<dbReference type="SUPFAM" id="SSF52540">
    <property type="entry name" value="P-loop containing nucleoside triphosphate hydrolases"/>
    <property type="match status" value="1"/>
</dbReference>
<comment type="caution">
    <text evidence="6">The sequence shown here is derived from an EMBL/GenBank/DDBJ whole genome shotgun (WGS) entry which is preliminary data.</text>
</comment>
<evidence type="ECO:0000256" key="4">
    <source>
        <dbReference type="ARBA" id="ARBA00022840"/>
    </source>
</evidence>
<dbReference type="PROSITE" id="PS00211">
    <property type="entry name" value="ABC_TRANSPORTER_1"/>
    <property type="match status" value="1"/>
</dbReference>
<dbReference type="GO" id="GO:0005524">
    <property type="term" value="F:ATP binding"/>
    <property type="evidence" value="ECO:0007669"/>
    <property type="project" value="UniProtKB-KW"/>
</dbReference>
<reference evidence="6" key="2">
    <citation type="submission" date="2011-10" db="EMBL/GenBank/DDBJ databases">
        <title>The Genome Sequence of Granulicatella elegans ATCC 700633.</title>
        <authorList>
            <consortium name="The Broad Institute Genome Sequencing Platform"/>
            <consortium name="The Broad Institute Genome Sequencing Center for Infectious Disease"/>
            <person name="Earl A."/>
            <person name="Ward D."/>
            <person name="Feldgarden M."/>
            <person name="Gevers D."/>
            <person name="Sibley C.D."/>
            <person name="Field T.R."/>
            <person name="Grinwis M."/>
            <person name="Eshaghurshan C.S."/>
            <person name="Surette M.G."/>
            <person name="Young S.K."/>
            <person name="Zeng Q."/>
            <person name="Gargeya S."/>
            <person name="Fitzgerald M."/>
            <person name="Haas B."/>
            <person name="Abouelleil A."/>
            <person name="Alvarado L."/>
            <person name="Arachchi H.M."/>
            <person name="Berlin A."/>
            <person name="Brown A."/>
            <person name="Chapman S.B."/>
            <person name="Chen Z."/>
            <person name="Dunbar C."/>
            <person name="Freedman E."/>
            <person name="Gearin G."/>
            <person name="Goldberg J."/>
            <person name="Griggs A."/>
            <person name="Gujja S."/>
            <person name="Heiman D."/>
            <person name="Howarth C."/>
            <person name="Larson L."/>
            <person name="Lui A."/>
            <person name="MacDonald P.J.P."/>
            <person name="Montmayeur A."/>
            <person name="Murphy C."/>
            <person name="Neiman D."/>
            <person name="Pearson M."/>
            <person name="Priest M."/>
            <person name="Roberts A."/>
            <person name="Saif S."/>
            <person name="Shea T."/>
            <person name="Shenoy N."/>
            <person name="Sisk P."/>
            <person name="Stolte C."/>
            <person name="Sykes S."/>
            <person name="Wortman J."/>
            <person name="Nusbaum C."/>
            <person name="Birren B."/>
        </authorList>
    </citation>
    <scope>NUCLEOTIDE SEQUENCE [LARGE SCALE GENOMIC DNA]</scope>
    <source>
        <strain evidence="6">ATCC 700633</strain>
    </source>
</reference>